<organism evidence="1 2">
    <name type="scientific">Acaulospora colombiana</name>
    <dbReference type="NCBI Taxonomy" id="27376"/>
    <lineage>
        <taxon>Eukaryota</taxon>
        <taxon>Fungi</taxon>
        <taxon>Fungi incertae sedis</taxon>
        <taxon>Mucoromycota</taxon>
        <taxon>Glomeromycotina</taxon>
        <taxon>Glomeromycetes</taxon>
        <taxon>Diversisporales</taxon>
        <taxon>Acaulosporaceae</taxon>
        <taxon>Acaulospora</taxon>
    </lineage>
</organism>
<feature type="non-terminal residue" evidence="1">
    <location>
        <position position="1"/>
    </location>
</feature>
<gene>
    <name evidence="1" type="ORF">ACOLOM_LOCUS14119</name>
</gene>
<sequence length="138" mass="14545">DAAVLEYEFASPKAAHMSPKNSGPQSQTGSGIRSAIDTFLGSTRSQTSTGGGGGSFVHALTTDTPQLAYPQPSEWGRRPKGGMSRQEKHLSTQTQGSTLEADNVLEGMMNSSATPDYSTTSHTNMFGTHPFSAPSAHR</sequence>
<dbReference type="Proteomes" id="UP000789525">
    <property type="component" value="Unassembled WGS sequence"/>
</dbReference>
<evidence type="ECO:0000313" key="1">
    <source>
        <dbReference type="EMBL" id="CAG8776551.1"/>
    </source>
</evidence>
<name>A0ACA9R4C2_9GLOM</name>
<accession>A0ACA9R4C2</accession>
<protein>
    <submittedName>
        <fullName evidence="1">569_t:CDS:1</fullName>
    </submittedName>
</protein>
<reference evidence="1" key="1">
    <citation type="submission" date="2021-06" db="EMBL/GenBank/DDBJ databases">
        <authorList>
            <person name="Kallberg Y."/>
            <person name="Tangrot J."/>
            <person name="Rosling A."/>
        </authorList>
    </citation>
    <scope>NUCLEOTIDE SEQUENCE</scope>
    <source>
        <strain evidence="1">CL356</strain>
    </source>
</reference>
<evidence type="ECO:0000313" key="2">
    <source>
        <dbReference type="Proteomes" id="UP000789525"/>
    </source>
</evidence>
<dbReference type="EMBL" id="CAJVPT010068471">
    <property type="protein sequence ID" value="CAG8776551.1"/>
    <property type="molecule type" value="Genomic_DNA"/>
</dbReference>
<comment type="caution">
    <text evidence="1">The sequence shown here is derived from an EMBL/GenBank/DDBJ whole genome shotgun (WGS) entry which is preliminary data.</text>
</comment>
<keyword evidence="2" id="KW-1185">Reference proteome</keyword>
<proteinExistence type="predicted"/>